<dbReference type="Gene3D" id="3.40.50.1980">
    <property type="entry name" value="Nitrogenase molybdenum iron protein domain"/>
    <property type="match status" value="2"/>
</dbReference>
<protein>
    <recommendedName>
        <fullName evidence="13">AraC family transcriptional regulator</fullName>
    </recommendedName>
</protein>
<dbReference type="InterPro" id="IPR051313">
    <property type="entry name" value="Bact_iron-sidero_bind"/>
</dbReference>
<evidence type="ECO:0000259" key="10">
    <source>
        <dbReference type="PROSITE" id="PS50983"/>
    </source>
</evidence>
<dbReference type="SUPFAM" id="SSF53807">
    <property type="entry name" value="Helical backbone' metal receptor"/>
    <property type="match status" value="1"/>
</dbReference>
<evidence type="ECO:0000313" key="12">
    <source>
        <dbReference type="Proteomes" id="UP000683139"/>
    </source>
</evidence>
<proteinExistence type="inferred from homology"/>
<dbReference type="PROSITE" id="PS00041">
    <property type="entry name" value="HTH_ARAC_FAMILY_1"/>
    <property type="match status" value="1"/>
</dbReference>
<dbReference type="GO" id="GO:0043565">
    <property type="term" value="F:sequence-specific DNA binding"/>
    <property type="evidence" value="ECO:0007669"/>
    <property type="project" value="InterPro"/>
</dbReference>
<dbReference type="GO" id="GO:0003700">
    <property type="term" value="F:DNA-binding transcription factor activity"/>
    <property type="evidence" value="ECO:0007669"/>
    <property type="project" value="InterPro"/>
</dbReference>
<dbReference type="AlphaFoldDB" id="A0A919YNP8"/>
<dbReference type="SMART" id="SM00342">
    <property type="entry name" value="HTH_ARAC"/>
    <property type="match status" value="1"/>
</dbReference>
<keyword evidence="5" id="KW-0805">Transcription regulation</keyword>
<dbReference type="Pfam" id="PF12833">
    <property type="entry name" value="HTH_18"/>
    <property type="match status" value="1"/>
</dbReference>
<keyword evidence="7" id="KW-0804">Transcription</keyword>
<dbReference type="InterPro" id="IPR014710">
    <property type="entry name" value="RmlC-like_jellyroll"/>
</dbReference>
<dbReference type="Gene3D" id="1.10.10.60">
    <property type="entry name" value="Homeodomain-like"/>
    <property type="match status" value="2"/>
</dbReference>
<dbReference type="PROSITE" id="PS50983">
    <property type="entry name" value="FE_B12_PBP"/>
    <property type="match status" value="1"/>
</dbReference>
<dbReference type="InterPro" id="IPR018060">
    <property type="entry name" value="HTH_AraC"/>
</dbReference>
<dbReference type="InterPro" id="IPR037923">
    <property type="entry name" value="HTH-like"/>
</dbReference>
<comment type="similarity">
    <text evidence="2">Belongs to the bacterial solute-binding protein 8 family.</text>
</comment>
<keyword evidence="4" id="KW-0732">Signal</keyword>
<dbReference type="Pfam" id="PF01497">
    <property type="entry name" value="Peripla_BP_2"/>
    <property type="match status" value="1"/>
</dbReference>
<dbReference type="PANTHER" id="PTHR30532">
    <property type="entry name" value="IRON III DICITRATE-BINDING PERIPLASMIC PROTEIN"/>
    <property type="match status" value="1"/>
</dbReference>
<dbReference type="InterPro" id="IPR009057">
    <property type="entry name" value="Homeodomain-like_sf"/>
</dbReference>
<keyword evidence="6" id="KW-0238">DNA-binding</keyword>
<keyword evidence="12" id="KW-1185">Reference proteome</keyword>
<dbReference type="InterPro" id="IPR002491">
    <property type="entry name" value="ABC_transptr_periplasmic_BD"/>
</dbReference>
<dbReference type="SUPFAM" id="SSF51215">
    <property type="entry name" value="Regulatory protein AraC"/>
    <property type="match status" value="1"/>
</dbReference>
<organism evidence="11 12">
    <name type="scientific">Paenibacillus montaniterrae</name>
    <dbReference type="NCBI Taxonomy" id="429341"/>
    <lineage>
        <taxon>Bacteria</taxon>
        <taxon>Bacillati</taxon>
        <taxon>Bacillota</taxon>
        <taxon>Bacilli</taxon>
        <taxon>Bacillales</taxon>
        <taxon>Paenibacillaceae</taxon>
        <taxon>Paenibacillus</taxon>
    </lineage>
</organism>
<gene>
    <name evidence="11" type="ORF">J40TS1_21690</name>
</gene>
<name>A0A919YNP8_9BACL</name>
<evidence type="ECO:0000256" key="7">
    <source>
        <dbReference type="ARBA" id="ARBA00023163"/>
    </source>
</evidence>
<evidence type="ECO:0000313" key="11">
    <source>
        <dbReference type="EMBL" id="GIP16527.1"/>
    </source>
</evidence>
<evidence type="ECO:0000259" key="9">
    <source>
        <dbReference type="PROSITE" id="PS01124"/>
    </source>
</evidence>
<reference evidence="11" key="1">
    <citation type="submission" date="2021-03" db="EMBL/GenBank/DDBJ databases">
        <title>Antimicrobial resistance genes in bacteria isolated from Japanese honey, and their potential for conferring macrolide and lincosamide resistance in the American foulbrood pathogen Paenibacillus larvae.</title>
        <authorList>
            <person name="Okamoto M."/>
            <person name="Kumagai M."/>
            <person name="Kanamori H."/>
            <person name="Takamatsu D."/>
        </authorList>
    </citation>
    <scope>NUCLEOTIDE SEQUENCE</scope>
    <source>
        <strain evidence="11">J40TS1</strain>
    </source>
</reference>
<evidence type="ECO:0000256" key="8">
    <source>
        <dbReference type="SAM" id="Coils"/>
    </source>
</evidence>
<dbReference type="GO" id="GO:0030288">
    <property type="term" value="C:outer membrane-bounded periplasmic space"/>
    <property type="evidence" value="ECO:0007669"/>
    <property type="project" value="TreeGrafter"/>
</dbReference>
<dbReference type="GO" id="GO:1901678">
    <property type="term" value="P:iron coordination entity transport"/>
    <property type="evidence" value="ECO:0007669"/>
    <property type="project" value="UniProtKB-ARBA"/>
</dbReference>
<dbReference type="RefSeq" id="WP_213514853.1">
    <property type="nucleotide sequence ID" value="NZ_BOSE01000003.1"/>
</dbReference>
<sequence>MEKLLFLYKQMEQITLLAADKHIRQSVDVYQLLLVVDGKGELSINGETHMLDAGSLYFINRGRFIEIHSLAHADLYLYRLSFEIIKREQAETADAQFASYSRDWLPDGELYSTTYLPISNMMQQLCALEEGSAAWQALEQQRCLYELLQLIVQQTELTSKAELRSPADHRQSIRQVISYMQQHYSEDITRDSMARLAGFHPRFFTKVFKEETGESFIQYLTQIRIKKAKELLLLSTLNLDAIAQQIGYSNGMYLSRKFKQHTGVSPTQYVKQLKRIVVYDWVGNVLALGIKPVGASYFYSLSGLKLLQQELHEVVDVGKSVDAVIELEPELIIVPKWLEPQLVNELQKIAPTLIVPYGNPFERFRQLGELLERRKEAEDFIAQYEARAAQIRQELAHVIAPHETVGLYELSEQHIWVFNEFHGRGGYNLYEGLKLTPPLNVQKQVLGKGQIMRLTMEQMPDFAADHMIISYNFTDEGHALAERLLEHPVWQTITAYQQQRIYWIDRQLFHANDVYSLYKQLELQRELLLGHQSQR</sequence>
<dbReference type="Pfam" id="PF02311">
    <property type="entry name" value="AraC_binding"/>
    <property type="match status" value="1"/>
</dbReference>
<keyword evidence="3" id="KW-0813">Transport</keyword>
<feature type="coiled-coil region" evidence="8">
    <location>
        <begin position="367"/>
        <end position="394"/>
    </location>
</feature>
<dbReference type="Proteomes" id="UP000683139">
    <property type="component" value="Unassembled WGS sequence"/>
</dbReference>
<evidence type="ECO:0000256" key="3">
    <source>
        <dbReference type="ARBA" id="ARBA00022448"/>
    </source>
</evidence>
<dbReference type="SUPFAM" id="SSF46689">
    <property type="entry name" value="Homeodomain-like"/>
    <property type="match status" value="2"/>
</dbReference>
<dbReference type="PANTHER" id="PTHR30532:SF26">
    <property type="entry name" value="IRON(3+)-HYDROXAMATE-BINDING PROTEIN FHUD"/>
    <property type="match status" value="1"/>
</dbReference>
<evidence type="ECO:0000256" key="2">
    <source>
        <dbReference type="ARBA" id="ARBA00008814"/>
    </source>
</evidence>
<dbReference type="PROSITE" id="PS01124">
    <property type="entry name" value="HTH_ARAC_FAMILY_2"/>
    <property type="match status" value="1"/>
</dbReference>
<dbReference type="InterPro" id="IPR003313">
    <property type="entry name" value="AraC-bd"/>
</dbReference>
<accession>A0A919YNP8</accession>
<evidence type="ECO:0000256" key="5">
    <source>
        <dbReference type="ARBA" id="ARBA00023015"/>
    </source>
</evidence>
<dbReference type="InterPro" id="IPR018062">
    <property type="entry name" value="HTH_AraC-typ_CS"/>
</dbReference>
<comment type="caution">
    <text evidence="11">The sequence shown here is derived from an EMBL/GenBank/DDBJ whole genome shotgun (WGS) entry which is preliminary data.</text>
</comment>
<comment type="subcellular location">
    <subcellularLocation>
        <location evidence="1">Cell envelope</location>
    </subcellularLocation>
</comment>
<keyword evidence="8" id="KW-0175">Coiled coil</keyword>
<evidence type="ECO:0000256" key="6">
    <source>
        <dbReference type="ARBA" id="ARBA00023125"/>
    </source>
</evidence>
<dbReference type="Gene3D" id="2.60.120.10">
    <property type="entry name" value="Jelly Rolls"/>
    <property type="match status" value="1"/>
</dbReference>
<evidence type="ECO:0008006" key="13">
    <source>
        <dbReference type="Google" id="ProtNLM"/>
    </source>
</evidence>
<feature type="domain" description="HTH araC/xylS-type" evidence="9">
    <location>
        <begin position="174"/>
        <end position="272"/>
    </location>
</feature>
<evidence type="ECO:0000256" key="4">
    <source>
        <dbReference type="ARBA" id="ARBA00022729"/>
    </source>
</evidence>
<feature type="domain" description="Fe/B12 periplasmic-binding" evidence="10">
    <location>
        <begin position="275"/>
        <end position="532"/>
    </location>
</feature>
<evidence type="ECO:0000256" key="1">
    <source>
        <dbReference type="ARBA" id="ARBA00004196"/>
    </source>
</evidence>
<dbReference type="EMBL" id="BOSE01000003">
    <property type="protein sequence ID" value="GIP16527.1"/>
    <property type="molecule type" value="Genomic_DNA"/>
</dbReference>